<evidence type="ECO:0000256" key="6">
    <source>
        <dbReference type="ARBA" id="ARBA00022741"/>
    </source>
</evidence>
<reference evidence="12 13" key="1">
    <citation type="submission" date="2019-03" db="EMBL/GenBank/DDBJ databases">
        <title>Genomic Encyclopedia of Type Strains, Phase IV (KMG-IV): sequencing the most valuable type-strain genomes for metagenomic binning, comparative biology and taxonomic classification.</title>
        <authorList>
            <person name="Goeker M."/>
        </authorList>
    </citation>
    <scope>NUCLEOTIDE SEQUENCE [LARGE SCALE GENOMIC DNA]</scope>
    <source>
        <strain evidence="12 13">DSM 25082</strain>
    </source>
</reference>
<evidence type="ECO:0000313" key="13">
    <source>
        <dbReference type="Proteomes" id="UP000295357"/>
    </source>
</evidence>
<dbReference type="GO" id="GO:0008652">
    <property type="term" value="P:amino acid biosynthetic process"/>
    <property type="evidence" value="ECO:0007669"/>
    <property type="project" value="UniProtKB-KW"/>
</dbReference>
<comment type="function">
    <text evidence="11">Catalyzes the specific phosphorylation of the 3-hydroxyl group of shikimic acid using ATP as a cosubstrate.</text>
</comment>
<dbReference type="GO" id="GO:0000287">
    <property type="term" value="F:magnesium ion binding"/>
    <property type="evidence" value="ECO:0007669"/>
    <property type="project" value="UniProtKB-UniRule"/>
</dbReference>
<evidence type="ECO:0000256" key="2">
    <source>
        <dbReference type="ARBA" id="ARBA00006997"/>
    </source>
</evidence>
<dbReference type="EC" id="2.7.1.71" evidence="3 11"/>
<dbReference type="PANTHER" id="PTHR21087:SF16">
    <property type="entry name" value="SHIKIMATE KINASE 1, CHLOROPLASTIC"/>
    <property type="match status" value="1"/>
</dbReference>
<dbReference type="SUPFAM" id="SSF52540">
    <property type="entry name" value="P-loop containing nucleoside triphosphate hydrolases"/>
    <property type="match status" value="1"/>
</dbReference>
<dbReference type="PRINTS" id="PR01100">
    <property type="entry name" value="SHIKIMTKNASE"/>
</dbReference>
<dbReference type="PANTHER" id="PTHR21087">
    <property type="entry name" value="SHIKIMATE KINASE"/>
    <property type="match status" value="1"/>
</dbReference>
<dbReference type="AlphaFoldDB" id="A0A4R6N2M7"/>
<dbReference type="Proteomes" id="UP000295357">
    <property type="component" value="Unassembled WGS sequence"/>
</dbReference>
<evidence type="ECO:0000313" key="12">
    <source>
        <dbReference type="EMBL" id="TDP09328.1"/>
    </source>
</evidence>
<comment type="cofactor">
    <cofactor evidence="11">
        <name>Mg(2+)</name>
        <dbReference type="ChEBI" id="CHEBI:18420"/>
    </cofactor>
    <text evidence="11">Binds 1 Mg(2+) ion per subunit.</text>
</comment>
<keyword evidence="6 11" id="KW-0547">Nucleotide-binding</keyword>
<comment type="caution">
    <text evidence="11">Lacks conserved residue(s) required for the propagation of feature annotation.</text>
</comment>
<dbReference type="InterPro" id="IPR023000">
    <property type="entry name" value="Shikimate_kinase_CS"/>
</dbReference>
<evidence type="ECO:0000256" key="10">
    <source>
        <dbReference type="ARBA" id="ARBA00048567"/>
    </source>
</evidence>
<comment type="subcellular location">
    <subcellularLocation>
        <location evidence="11">Cytoplasm</location>
    </subcellularLocation>
</comment>
<keyword evidence="11" id="KW-0963">Cytoplasm</keyword>
<dbReference type="GO" id="GO:0009423">
    <property type="term" value="P:chorismate biosynthetic process"/>
    <property type="evidence" value="ECO:0007669"/>
    <property type="project" value="UniProtKB-UniRule"/>
</dbReference>
<keyword evidence="13" id="KW-1185">Reference proteome</keyword>
<evidence type="ECO:0000256" key="1">
    <source>
        <dbReference type="ARBA" id="ARBA00004842"/>
    </source>
</evidence>
<dbReference type="PROSITE" id="PS01128">
    <property type="entry name" value="SHIKIMATE_KINASE"/>
    <property type="match status" value="1"/>
</dbReference>
<dbReference type="Gene3D" id="3.40.50.300">
    <property type="entry name" value="P-loop containing nucleotide triphosphate hydrolases"/>
    <property type="match status" value="1"/>
</dbReference>
<keyword evidence="11" id="KW-0460">Magnesium</keyword>
<evidence type="ECO:0000256" key="11">
    <source>
        <dbReference type="HAMAP-Rule" id="MF_00109"/>
    </source>
</evidence>
<evidence type="ECO:0000256" key="3">
    <source>
        <dbReference type="ARBA" id="ARBA00012154"/>
    </source>
</evidence>
<evidence type="ECO:0000256" key="7">
    <source>
        <dbReference type="ARBA" id="ARBA00022777"/>
    </source>
</evidence>
<name>A0A4R6N2M7_9BURK</name>
<feature type="binding site" evidence="11">
    <location>
        <position position="143"/>
    </location>
    <ligand>
        <name>substrate</name>
    </ligand>
</feature>
<dbReference type="RefSeq" id="WP_246030817.1">
    <property type="nucleotide sequence ID" value="NZ_JAUFPJ010000003.1"/>
</dbReference>
<dbReference type="CDD" id="cd00464">
    <property type="entry name" value="SK"/>
    <property type="match status" value="1"/>
</dbReference>
<evidence type="ECO:0000256" key="4">
    <source>
        <dbReference type="ARBA" id="ARBA00022605"/>
    </source>
</evidence>
<comment type="caution">
    <text evidence="12">The sequence shown here is derived from an EMBL/GenBank/DDBJ whole genome shotgun (WGS) entry which is preliminary data.</text>
</comment>
<feature type="binding site" evidence="11">
    <location>
        <position position="86"/>
    </location>
    <ligand>
        <name>substrate</name>
    </ligand>
</feature>
<proteinExistence type="inferred from homology"/>
<comment type="pathway">
    <text evidence="1 11">Metabolic intermediate biosynthesis; chorismate biosynthesis; chorismate from D-erythrose 4-phosphate and phosphoenolpyruvate: step 5/7.</text>
</comment>
<feature type="binding site" evidence="11">
    <location>
        <begin position="17"/>
        <end position="22"/>
    </location>
    <ligand>
        <name>ATP</name>
        <dbReference type="ChEBI" id="CHEBI:30616"/>
    </ligand>
</feature>
<dbReference type="UniPathway" id="UPA00053">
    <property type="reaction ID" value="UER00088"/>
</dbReference>
<dbReference type="InterPro" id="IPR031322">
    <property type="entry name" value="Shikimate/glucono_kinase"/>
</dbReference>
<keyword evidence="5 11" id="KW-0808">Transferase</keyword>
<evidence type="ECO:0000256" key="8">
    <source>
        <dbReference type="ARBA" id="ARBA00022840"/>
    </source>
</evidence>
<keyword evidence="9 11" id="KW-0057">Aromatic amino acid biosynthesis</keyword>
<dbReference type="Pfam" id="PF01202">
    <property type="entry name" value="SKI"/>
    <property type="match status" value="1"/>
</dbReference>
<evidence type="ECO:0000256" key="9">
    <source>
        <dbReference type="ARBA" id="ARBA00023141"/>
    </source>
</evidence>
<dbReference type="EMBL" id="SNXE01000005">
    <property type="protein sequence ID" value="TDP09328.1"/>
    <property type="molecule type" value="Genomic_DNA"/>
</dbReference>
<comment type="similarity">
    <text evidence="2 11">Belongs to the shikimate kinase family.</text>
</comment>
<comment type="subunit">
    <text evidence="11">Monomer.</text>
</comment>
<keyword evidence="4 11" id="KW-0028">Amino-acid biosynthesis</keyword>
<feature type="binding site" evidence="11">
    <location>
        <position position="39"/>
    </location>
    <ligand>
        <name>substrate</name>
    </ligand>
</feature>
<sequence length="199" mass="22223">MSSTPVGLKLTLVAMPGGGKSTVGRHLARQLGVDCLDSDSEIEKRIGMPIREFFEREGEDAFRDIESEVIAELLAREQDMVLATGGGAVLREVNREAMKARSTVFYLRSSPEELFRRLRHDTQRPLLQVRDPLKKLRELYAQRDPLYRRTAHYVLETGRPSVHALCNMVLMQLELAGLLSPDKVAATVGAEPQPRTLGA</sequence>
<gene>
    <name evidence="11" type="primary">aroK</name>
    <name evidence="12" type="ORF">DFR39_105166</name>
</gene>
<evidence type="ECO:0000256" key="5">
    <source>
        <dbReference type="ARBA" id="ARBA00022679"/>
    </source>
</evidence>
<keyword evidence="7 11" id="KW-0418">Kinase</keyword>
<feature type="binding site" evidence="11">
    <location>
        <position position="63"/>
    </location>
    <ligand>
        <name>substrate</name>
    </ligand>
</feature>
<accession>A0A4R6N2M7</accession>
<feature type="binding site" evidence="11">
    <location>
        <position position="21"/>
    </location>
    <ligand>
        <name>Mg(2+)</name>
        <dbReference type="ChEBI" id="CHEBI:18420"/>
    </ligand>
</feature>
<organism evidence="12 13">
    <name type="scientific">Roseateles asaccharophilus</name>
    <dbReference type="NCBI Taxonomy" id="582607"/>
    <lineage>
        <taxon>Bacteria</taxon>
        <taxon>Pseudomonadati</taxon>
        <taxon>Pseudomonadota</taxon>
        <taxon>Betaproteobacteria</taxon>
        <taxon>Burkholderiales</taxon>
        <taxon>Sphaerotilaceae</taxon>
        <taxon>Roseateles</taxon>
    </lineage>
</organism>
<dbReference type="GO" id="GO:0005524">
    <property type="term" value="F:ATP binding"/>
    <property type="evidence" value="ECO:0007669"/>
    <property type="project" value="UniProtKB-UniRule"/>
</dbReference>
<feature type="binding site" evidence="11">
    <location>
        <position position="124"/>
    </location>
    <ligand>
        <name>ATP</name>
        <dbReference type="ChEBI" id="CHEBI:30616"/>
    </ligand>
</feature>
<keyword evidence="8 11" id="KW-0067">ATP-binding</keyword>
<dbReference type="GO" id="GO:0009073">
    <property type="term" value="P:aromatic amino acid family biosynthetic process"/>
    <property type="evidence" value="ECO:0007669"/>
    <property type="project" value="UniProtKB-KW"/>
</dbReference>
<dbReference type="GO" id="GO:0005829">
    <property type="term" value="C:cytosol"/>
    <property type="evidence" value="ECO:0007669"/>
    <property type="project" value="TreeGrafter"/>
</dbReference>
<protein>
    <recommendedName>
        <fullName evidence="3 11">Shikimate kinase</fullName>
        <shortName evidence="11">SK</shortName>
        <ecNumber evidence="3 11">2.7.1.71</ecNumber>
    </recommendedName>
</protein>
<dbReference type="GO" id="GO:0004765">
    <property type="term" value="F:shikimate kinase activity"/>
    <property type="evidence" value="ECO:0007669"/>
    <property type="project" value="UniProtKB-UniRule"/>
</dbReference>
<keyword evidence="11" id="KW-0479">Metal-binding</keyword>
<comment type="catalytic activity">
    <reaction evidence="10 11">
        <text>shikimate + ATP = 3-phosphoshikimate + ADP + H(+)</text>
        <dbReference type="Rhea" id="RHEA:13121"/>
        <dbReference type="ChEBI" id="CHEBI:15378"/>
        <dbReference type="ChEBI" id="CHEBI:30616"/>
        <dbReference type="ChEBI" id="CHEBI:36208"/>
        <dbReference type="ChEBI" id="CHEBI:145989"/>
        <dbReference type="ChEBI" id="CHEBI:456216"/>
        <dbReference type="EC" id="2.7.1.71"/>
    </reaction>
</comment>
<dbReference type="HAMAP" id="MF_00109">
    <property type="entry name" value="Shikimate_kinase"/>
    <property type="match status" value="1"/>
</dbReference>
<dbReference type="InterPro" id="IPR027417">
    <property type="entry name" value="P-loop_NTPase"/>
</dbReference>
<dbReference type="InterPro" id="IPR000623">
    <property type="entry name" value="Shikimate_kinase/TSH1"/>
</dbReference>